<evidence type="ECO:0000313" key="1">
    <source>
        <dbReference type="EMBL" id="PPQ66092.1"/>
    </source>
</evidence>
<comment type="caution">
    <text evidence="1">The sequence shown here is derived from an EMBL/GenBank/DDBJ whole genome shotgun (WGS) entry which is preliminary data.</text>
</comment>
<gene>
    <name evidence="1" type="ORF">CVT24_000206</name>
</gene>
<dbReference type="AlphaFoldDB" id="A0A409VIJ3"/>
<keyword evidence="2" id="KW-1185">Reference proteome</keyword>
<reference evidence="1 2" key="1">
    <citation type="journal article" date="2018" name="Evol. Lett.">
        <title>Horizontal gene cluster transfer increased hallucinogenic mushroom diversity.</title>
        <authorList>
            <person name="Reynolds H.T."/>
            <person name="Vijayakumar V."/>
            <person name="Gluck-Thaler E."/>
            <person name="Korotkin H.B."/>
            <person name="Matheny P.B."/>
            <person name="Slot J.C."/>
        </authorList>
    </citation>
    <scope>NUCLEOTIDE SEQUENCE [LARGE SCALE GENOMIC DNA]</scope>
    <source>
        <strain evidence="1 2">2629</strain>
    </source>
</reference>
<dbReference type="OrthoDB" id="3041043at2759"/>
<sequence>MVMPATIEDFFFDLLSPREILRWSRINFQSHQAVKSYFRRNFKISRILGKFFKSSEIPLFRYLQHRTGMVISGSAALQFLDRADYGKDTDLDVYVELRFCERICDWLQEIGYGFVPVETLPGLEFADMLSQSLHSFHRIANHEMFYRSKKIHTYFGRGITKVFNFTRDGHKIQVITTESSPIEVILNFHSTCVMNFITYDKAYSLYPQATFEERRSLLTRDSRLGDSFTKYQGRGWTMIPRITSWAEREDPNAAFGASRRFVGDEKCWVLPIHPPLSISHTTQTTAIEANSWALAYDPRDNWKANMQSHNLASKHLKFRYTVADTEVASFINVFFRPLDDMTRKEPTTAEDYFFSLLSPATLLRYSRTSRTAYYAVKSYMRRSFKLSDVLSPYFTPQEILYFRYLQWKYNMLISGSTALQFFNRGASFKFNDGESDLDIYAELRFCERIGEWLTQIGYVFHQRTIRTPRTFGAALNATTPLYANTAQDLRFYESSERPYIGRGIANVFNFRRNGRKIQLIASDSVPLEIILNFHSTCVMNIITYSKAYSLYPLGTFEQKRSLLYSTQGTNQEAAIRKYAKRGWKMLRGITDEHERENPKAAFGQGRRFVGDGKCWTIRIEPAMPFGMDGVSGAMGLGMNMGMEMGMGMVASMSNPIEANSWELKYDDEDPDMKYRAQMAFYNLSGRIFKFKYMVADLDMVLHIDTFFGGRNRRIAGSEIDTWAREGYKDEELRMLIKWKLVNAVNPND</sequence>
<name>A0A409VIJ3_9AGAR</name>
<protein>
    <submittedName>
        <fullName evidence="1">Uncharacterized protein</fullName>
    </submittedName>
</protein>
<dbReference type="InParanoid" id="A0A409VIJ3"/>
<proteinExistence type="predicted"/>
<dbReference type="Proteomes" id="UP000284842">
    <property type="component" value="Unassembled WGS sequence"/>
</dbReference>
<evidence type="ECO:0000313" key="2">
    <source>
        <dbReference type="Proteomes" id="UP000284842"/>
    </source>
</evidence>
<accession>A0A409VIJ3</accession>
<organism evidence="1 2">
    <name type="scientific">Panaeolus cyanescens</name>
    <dbReference type="NCBI Taxonomy" id="181874"/>
    <lineage>
        <taxon>Eukaryota</taxon>
        <taxon>Fungi</taxon>
        <taxon>Dikarya</taxon>
        <taxon>Basidiomycota</taxon>
        <taxon>Agaricomycotina</taxon>
        <taxon>Agaricomycetes</taxon>
        <taxon>Agaricomycetidae</taxon>
        <taxon>Agaricales</taxon>
        <taxon>Agaricineae</taxon>
        <taxon>Galeropsidaceae</taxon>
        <taxon>Panaeolus</taxon>
    </lineage>
</organism>
<dbReference type="EMBL" id="NHTK01006051">
    <property type="protein sequence ID" value="PPQ66092.1"/>
    <property type="molecule type" value="Genomic_DNA"/>
</dbReference>